<reference evidence="2" key="2">
    <citation type="journal article" date="2013" name="Microbes Environ.">
        <title>Commonalities and Differences among Symbiosis Islands of Three Mesorhizobium loti Strains.</title>
        <authorList>
            <person name="Kasai-Maita H."/>
            <person name="Hirakawa H."/>
            <person name="Nakamura Y."/>
            <person name="Kaneko T."/>
            <person name="Miki K."/>
            <person name="Maruya J."/>
            <person name="Okazaki S."/>
            <person name="Tabata S."/>
            <person name="Saeki K."/>
            <person name="Sato S."/>
        </authorList>
    </citation>
    <scope>NUCLEOTIDE SEQUENCE</scope>
    <source>
        <strain evidence="2">NZP2037</strain>
    </source>
</reference>
<dbReference type="Pfam" id="PF13701">
    <property type="entry name" value="DDE_Tnp_1_4"/>
    <property type="match status" value="1"/>
</dbReference>
<proteinExistence type="predicted"/>
<reference evidence="2" key="1">
    <citation type="submission" date="2012-10" db="EMBL/GenBank/DDBJ databases">
        <authorList>
            <person name="Maita H."/>
            <person name="Sato S."/>
        </authorList>
    </citation>
    <scope>NUCLEOTIDE SEQUENCE</scope>
    <source>
        <strain evidence="2">NZP2037</strain>
    </source>
</reference>
<organism evidence="2">
    <name type="scientific">Rhizobium loti</name>
    <name type="common">Mesorhizobium loti</name>
    <dbReference type="NCBI Taxonomy" id="381"/>
    <lineage>
        <taxon>Bacteria</taxon>
        <taxon>Pseudomonadati</taxon>
        <taxon>Pseudomonadota</taxon>
        <taxon>Alphaproteobacteria</taxon>
        <taxon>Hyphomicrobiales</taxon>
        <taxon>Phyllobacteriaceae</taxon>
        <taxon>Mesorhizobium</taxon>
    </lineage>
</organism>
<dbReference type="InterPro" id="IPR047960">
    <property type="entry name" value="Transpos_IS1380"/>
</dbReference>
<dbReference type="AlphaFoldDB" id="M5AM84"/>
<dbReference type="EMBL" id="AP012557">
    <property type="protein sequence ID" value="BAN09978.1"/>
    <property type="molecule type" value="Genomic_DNA"/>
</dbReference>
<evidence type="ECO:0000313" key="2">
    <source>
        <dbReference type="EMBL" id="BAN09978.1"/>
    </source>
</evidence>
<dbReference type="NCBIfam" id="NF033539">
    <property type="entry name" value="transpos_IS1380"/>
    <property type="match status" value="1"/>
</dbReference>
<name>M5AM84_RHILI</name>
<feature type="domain" description="Transposase DDE" evidence="1">
    <location>
        <begin position="16"/>
        <end position="457"/>
    </location>
</feature>
<dbReference type="InterPro" id="IPR025668">
    <property type="entry name" value="Tnp_DDE_dom"/>
</dbReference>
<protein>
    <submittedName>
        <fullName evidence="2">Putative transposase</fullName>
    </submittedName>
</protein>
<dbReference type="RefSeq" id="WP_019856497.1">
    <property type="nucleotide sequence ID" value="NZ_LZTH01000012.1"/>
</dbReference>
<evidence type="ECO:0000259" key="1">
    <source>
        <dbReference type="Pfam" id="PF13701"/>
    </source>
</evidence>
<sequence length="460" mass="51706">MQTHCISEPLEFEGFDGHKVVAGFDGGAITSDAGALLLRHADKVVGLFDRVAACFIDRRDPDCTVHSVQTLVGQRIAAIALGYEDVDDHDTLRHDPVLALLSESLTPKREDCAVLAGKSTLNRLEHGRVGEPTRYHKIGHDTQAIEALFVDLFLDAHEKAPAEIVLDLDATDDPLHGHQEGRFFHGYYNCYCYLPLYIFCGRHLLAAKLRRSNIDASRGSVDEVERIVTRIRRKWRTVRIILRADSGFARDELMSWCEANRVDYVFGVARNERLETKIAPALDEACRASRASGQAARVFRDFMWSTKDSWSRRRRVVAKAEWTTLGANPRFIVTSLKPGRWAAGALYEDLYCARGDMENRIKECQLDVYADRTSANTMRANQLRLWFASFAYVLICALRRLGLAHTRLANATCGTIRLKLLKIGAQVRVSVRRIKVAMASACPYADEFALAHARMRAAAR</sequence>
<accession>M5AM84</accession>
<dbReference type="OrthoDB" id="476248at2"/>